<proteinExistence type="predicted"/>
<keyword evidence="2" id="KW-1185">Reference proteome</keyword>
<reference evidence="1" key="1">
    <citation type="submission" date="2023-01" db="EMBL/GenBank/DDBJ databases">
        <title>Genome assembly of the deep-sea coral Lophelia pertusa.</title>
        <authorList>
            <person name="Herrera S."/>
            <person name="Cordes E."/>
        </authorList>
    </citation>
    <scope>NUCLEOTIDE SEQUENCE</scope>
    <source>
        <strain evidence="1">USNM1676648</strain>
        <tissue evidence="1">Polyp</tissue>
    </source>
</reference>
<name>A0A9W9YYC2_9CNID</name>
<dbReference type="AlphaFoldDB" id="A0A9W9YYC2"/>
<protein>
    <submittedName>
        <fullName evidence="1">Uncharacterized protein</fullName>
    </submittedName>
</protein>
<dbReference type="OrthoDB" id="5970844at2759"/>
<evidence type="ECO:0000313" key="1">
    <source>
        <dbReference type="EMBL" id="KAJ7371731.1"/>
    </source>
</evidence>
<comment type="caution">
    <text evidence="1">The sequence shown here is derived from an EMBL/GenBank/DDBJ whole genome shotgun (WGS) entry which is preliminary data.</text>
</comment>
<dbReference type="Proteomes" id="UP001163046">
    <property type="component" value="Unassembled WGS sequence"/>
</dbReference>
<gene>
    <name evidence="1" type="ORF">OS493_023066</name>
</gene>
<evidence type="ECO:0000313" key="2">
    <source>
        <dbReference type="Proteomes" id="UP001163046"/>
    </source>
</evidence>
<sequence length="221" mass="25802">MNYCSKPSYNYRQRTTEEQILPRLFTPNKARRAHDWLRSGQYDEKLAVLKSFWIKDEERKATDKVLKESFHPQVAPRVRVWLNEAGEEEKKAIMKLFRTIASQPTPEKIPTTLMKPTVPRIAPTTNPSAAYTQNRKVKWDDGHTIFPMATGARKHGDLICLAQTRTEFDIAPDWRAPKRSVVPMTQVTRRAPTQERLPRLSKHVCLHGQREFVIHPEWIIH</sequence>
<accession>A0A9W9YYC2</accession>
<dbReference type="EMBL" id="MU826842">
    <property type="protein sequence ID" value="KAJ7371731.1"/>
    <property type="molecule type" value="Genomic_DNA"/>
</dbReference>
<organism evidence="1 2">
    <name type="scientific">Desmophyllum pertusum</name>
    <dbReference type="NCBI Taxonomy" id="174260"/>
    <lineage>
        <taxon>Eukaryota</taxon>
        <taxon>Metazoa</taxon>
        <taxon>Cnidaria</taxon>
        <taxon>Anthozoa</taxon>
        <taxon>Hexacorallia</taxon>
        <taxon>Scleractinia</taxon>
        <taxon>Caryophylliina</taxon>
        <taxon>Caryophylliidae</taxon>
        <taxon>Desmophyllum</taxon>
    </lineage>
</organism>